<feature type="signal peptide" evidence="1">
    <location>
        <begin position="1"/>
        <end position="16"/>
    </location>
</feature>
<evidence type="ECO:0000259" key="3">
    <source>
        <dbReference type="Pfam" id="PF26335"/>
    </source>
</evidence>
<name>A0A1V6QES2_9EURO</name>
<evidence type="ECO:0000259" key="2">
    <source>
        <dbReference type="Pfam" id="PF00144"/>
    </source>
</evidence>
<keyword evidence="1" id="KW-0732">Signal</keyword>
<protein>
    <submittedName>
        <fullName evidence="4">Uncharacterized protein</fullName>
    </submittedName>
</protein>
<organism evidence="4 5">
    <name type="scientific">Penicillium antarcticum</name>
    <dbReference type="NCBI Taxonomy" id="416450"/>
    <lineage>
        <taxon>Eukaryota</taxon>
        <taxon>Fungi</taxon>
        <taxon>Dikarya</taxon>
        <taxon>Ascomycota</taxon>
        <taxon>Pezizomycotina</taxon>
        <taxon>Eurotiomycetes</taxon>
        <taxon>Eurotiomycetidae</taxon>
        <taxon>Eurotiales</taxon>
        <taxon>Aspergillaceae</taxon>
        <taxon>Penicillium</taxon>
    </lineage>
</organism>
<proteinExistence type="predicted"/>
<evidence type="ECO:0000256" key="1">
    <source>
        <dbReference type="SAM" id="SignalP"/>
    </source>
</evidence>
<dbReference type="AlphaFoldDB" id="A0A1V6QES2"/>
<evidence type="ECO:0000313" key="4">
    <source>
        <dbReference type="EMBL" id="OQD87713.1"/>
    </source>
</evidence>
<dbReference type="InterPro" id="IPR012338">
    <property type="entry name" value="Beta-lactam/transpept-like"/>
</dbReference>
<feature type="chain" id="PRO_5013297309" evidence="1">
    <location>
        <begin position="17"/>
        <end position="561"/>
    </location>
</feature>
<dbReference type="SUPFAM" id="SSF56601">
    <property type="entry name" value="beta-lactamase/transpeptidase-like"/>
    <property type="match status" value="1"/>
</dbReference>
<dbReference type="Proteomes" id="UP000191672">
    <property type="component" value="Unassembled WGS sequence"/>
</dbReference>
<dbReference type="Pfam" id="PF00144">
    <property type="entry name" value="Beta-lactamase"/>
    <property type="match status" value="1"/>
</dbReference>
<keyword evidence="5" id="KW-1185">Reference proteome</keyword>
<dbReference type="InterPro" id="IPR051478">
    <property type="entry name" value="Beta-lactamase-like_AB/R"/>
</dbReference>
<gene>
    <name evidence="4" type="ORF">PENANT_c005G04254</name>
</gene>
<evidence type="ECO:0000313" key="5">
    <source>
        <dbReference type="Proteomes" id="UP000191672"/>
    </source>
</evidence>
<feature type="domain" description="Beta-lactamase-related" evidence="2">
    <location>
        <begin position="88"/>
        <end position="396"/>
    </location>
</feature>
<dbReference type="STRING" id="416450.A0A1V6QES2"/>
<accession>A0A1V6QES2</accession>
<dbReference type="PANTHER" id="PTHR22935:SF97">
    <property type="entry name" value="BETA-LACTAMASE-RELATED DOMAIN-CONTAINING PROTEIN"/>
    <property type="match status" value="1"/>
</dbReference>
<dbReference type="EMBL" id="MDYN01000005">
    <property type="protein sequence ID" value="OQD87713.1"/>
    <property type="molecule type" value="Genomic_DNA"/>
</dbReference>
<dbReference type="InterPro" id="IPR001466">
    <property type="entry name" value="Beta-lactam-related"/>
</dbReference>
<reference evidence="5" key="1">
    <citation type="journal article" date="2017" name="Nat. Microbiol.">
        <title>Global analysis of biosynthetic gene clusters reveals vast potential of secondary metabolite production in Penicillium species.</title>
        <authorList>
            <person name="Nielsen J.C."/>
            <person name="Grijseels S."/>
            <person name="Prigent S."/>
            <person name="Ji B."/>
            <person name="Dainat J."/>
            <person name="Nielsen K.F."/>
            <person name="Frisvad J.C."/>
            <person name="Workman M."/>
            <person name="Nielsen J."/>
        </authorList>
    </citation>
    <scope>NUCLEOTIDE SEQUENCE [LARGE SCALE GENOMIC DNA]</scope>
    <source>
        <strain evidence="5">IBT 31811</strain>
    </source>
</reference>
<dbReference type="Gene3D" id="3.40.710.10">
    <property type="entry name" value="DD-peptidase/beta-lactamase superfamily"/>
    <property type="match status" value="1"/>
</dbReference>
<dbReference type="Pfam" id="PF26335">
    <property type="entry name" value="ARB_00930_C"/>
    <property type="match status" value="1"/>
</dbReference>
<feature type="domain" description="Beta-lactamase-like ARB-00930-like C-terminal" evidence="3">
    <location>
        <begin position="419"/>
        <end position="560"/>
    </location>
</feature>
<dbReference type="PANTHER" id="PTHR22935">
    <property type="entry name" value="PENICILLIN-BINDING PROTEIN"/>
    <property type="match status" value="1"/>
</dbReference>
<sequence>MRLSWVLSILALGANAQKASECPLQGPAFPAPTALSKSRVFLKAAESLTLHLKEAIHNGSLPSTSFSVQVFSGQESHSAFTFSHTDDGVANGSVGVQEVTEDSIFRIGSISKLWTMFLYMTLDGTKYFHHRVSKYVPELQTNHKEQQNAIDHVQWHDVTISELASHQAGILRDYAFGDLGFQSTTLQALGLPALPKSDQLTCGSTVACDRKEFFEGVLKAHPLTSNSHTPIYSNAGYQILGYALEAIAKADFEDILIDRLIKPLNLTRSGLQPKPEFGVIPSNETYSWFNHTVGDENPAGGVFSSSKDMATVGRAILSSALVKPAITRRWLKPATHTSSLQHSVGAPWEIYSFSTDDRRVDIYSKAGDIGVYSSFMGLSPDYNAGFTILLAGNSNPHQLTANVAEMIADIVLPALEETAKSQAAQRFAGTYFVAHDGSNSSITITADDGPGLKITEWTGNSVDMLESLMSLQGLTDRSKLNIRLQPNGLQTAGRIAFSAVNLVANPAINGGPIVGSCLSWILLDSFVYGNIGLTEFEFELDNNGYAAAISPRALRITMTRA</sequence>
<dbReference type="InterPro" id="IPR058664">
    <property type="entry name" value="ARB_00930-like_C"/>
</dbReference>
<comment type="caution">
    <text evidence="4">The sequence shown here is derived from an EMBL/GenBank/DDBJ whole genome shotgun (WGS) entry which is preliminary data.</text>
</comment>